<dbReference type="GO" id="GO:0006777">
    <property type="term" value="P:Mo-molybdopterin cofactor biosynthetic process"/>
    <property type="evidence" value="ECO:0007669"/>
    <property type="project" value="UniProtKB-KW"/>
</dbReference>
<dbReference type="EMBL" id="BQMJ01000073">
    <property type="protein sequence ID" value="GJQ15715.1"/>
    <property type="molecule type" value="Genomic_DNA"/>
</dbReference>
<dbReference type="Gene3D" id="3.40.980.10">
    <property type="entry name" value="MoaB/Mog-like domain"/>
    <property type="match status" value="1"/>
</dbReference>
<evidence type="ECO:0000313" key="5">
    <source>
        <dbReference type="Proteomes" id="UP001061958"/>
    </source>
</evidence>
<organism evidence="4 5">
    <name type="scientific">Galdieria partita</name>
    <dbReference type="NCBI Taxonomy" id="83374"/>
    <lineage>
        <taxon>Eukaryota</taxon>
        <taxon>Rhodophyta</taxon>
        <taxon>Bangiophyceae</taxon>
        <taxon>Galdieriales</taxon>
        <taxon>Galdieriaceae</taxon>
        <taxon>Galdieria</taxon>
    </lineage>
</organism>
<dbReference type="Proteomes" id="UP001061958">
    <property type="component" value="Unassembled WGS sequence"/>
</dbReference>
<dbReference type="PANTHER" id="PTHR43764:SF1">
    <property type="entry name" value="MOLYBDOPTERIN MOLYBDOTRANSFERASE"/>
    <property type="match status" value="1"/>
</dbReference>
<name>A0A9C7UUR8_9RHOD</name>
<reference evidence="4" key="2">
    <citation type="submission" date="2022-01" db="EMBL/GenBank/DDBJ databases">
        <authorList>
            <person name="Hirooka S."/>
            <person name="Miyagishima S.Y."/>
        </authorList>
    </citation>
    <scope>NUCLEOTIDE SEQUENCE</scope>
    <source>
        <strain evidence="4">NBRC 102759</strain>
    </source>
</reference>
<dbReference type="PANTHER" id="PTHR43764">
    <property type="entry name" value="MOLYBDENUM COFACTOR BIOSYNTHESIS"/>
    <property type="match status" value="1"/>
</dbReference>
<dbReference type="InterPro" id="IPR001453">
    <property type="entry name" value="MoaB/Mog_dom"/>
</dbReference>
<comment type="pathway">
    <text evidence="1">Cofactor biosynthesis; molybdopterin biosynthesis.</text>
</comment>
<dbReference type="InterPro" id="IPR036425">
    <property type="entry name" value="MoaB/Mog-like_dom_sf"/>
</dbReference>
<dbReference type="SMART" id="SM00852">
    <property type="entry name" value="MoCF_biosynth"/>
    <property type="match status" value="1"/>
</dbReference>
<dbReference type="InterPro" id="IPR051920">
    <property type="entry name" value="MPT_Adenylyltrnsfr/MoaC-Rel"/>
</dbReference>
<evidence type="ECO:0000256" key="2">
    <source>
        <dbReference type="ARBA" id="ARBA00023150"/>
    </source>
</evidence>
<dbReference type="AlphaFoldDB" id="A0A9C7UUR8"/>
<proteinExistence type="predicted"/>
<dbReference type="OrthoDB" id="4349954at2759"/>
<evidence type="ECO:0000259" key="3">
    <source>
        <dbReference type="SMART" id="SM00852"/>
    </source>
</evidence>
<dbReference type="NCBIfam" id="NF006932">
    <property type="entry name" value="PRK09417.1"/>
    <property type="match status" value="1"/>
</dbReference>
<reference evidence="4" key="1">
    <citation type="journal article" date="2022" name="Proc. Natl. Acad. Sci. U.S.A.">
        <title>Life cycle and functional genomics of the unicellular red alga Galdieria for elucidating algal and plant evolution and industrial use.</title>
        <authorList>
            <person name="Hirooka S."/>
            <person name="Itabashi T."/>
            <person name="Ichinose T.M."/>
            <person name="Onuma R."/>
            <person name="Fujiwara T."/>
            <person name="Yamashita S."/>
            <person name="Jong L.W."/>
            <person name="Tomita R."/>
            <person name="Iwane A.H."/>
            <person name="Miyagishima S.Y."/>
        </authorList>
    </citation>
    <scope>NUCLEOTIDE SEQUENCE</scope>
    <source>
        <strain evidence="4">NBRC 102759</strain>
    </source>
</reference>
<keyword evidence="5" id="KW-1185">Reference proteome</keyword>
<dbReference type="Pfam" id="PF00994">
    <property type="entry name" value="MoCF_biosynth"/>
    <property type="match status" value="1"/>
</dbReference>
<dbReference type="SUPFAM" id="SSF53218">
    <property type="entry name" value="Molybdenum cofactor biosynthesis proteins"/>
    <property type="match status" value="1"/>
</dbReference>
<accession>A0A9C7UUR8</accession>
<keyword evidence="2" id="KW-0501">Molybdenum cofactor biosynthesis</keyword>
<sequence>MNNLGVSLPIGVLTVSDRVVRGEYSDLSGPAIEQTLSLYFYDNFQFIRMAVADEKPQIEEKLRYLCDDCQCCIVFTTGGTGPSPRDVTPEATIAVCDKLLPGYGEAMRSVSRERGMVTAILSRQQAGIRNKTLIVNLPGSSRAVGECLEVVLPSVSHCVELLQGEPILHPFSTGSEQPFIHPV</sequence>
<dbReference type="NCBIfam" id="TIGR00177">
    <property type="entry name" value="molyb_syn"/>
    <property type="match status" value="1"/>
</dbReference>
<protein>
    <recommendedName>
        <fullName evidence="3">MoaB/Mog domain-containing protein</fullName>
    </recommendedName>
</protein>
<gene>
    <name evidence="4" type="ORF">GpartN1_g7506.t1</name>
</gene>
<comment type="caution">
    <text evidence="4">The sequence shown here is derived from an EMBL/GenBank/DDBJ whole genome shotgun (WGS) entry which is preliminary data.</text>
</comment>
<feature type="domain" description="MoaB/Mog" evidence="3">
    <location>
        <begin position="11"/>
        <end position="158"/>
    </location>
</feature>
<evidence type="ECO:0000256" key="1">
    <source>
        <dbReference type="ARBA" id="ARBA00005046"/>
    </source>
</evidence>
<dbReference type="CDD" id="cd00886">
    <property type="entry name" value="MogA_MoaB"/>
    <property type="match status" value="1"/>
</dbReference>
<evidence type="ECO:0000313" key="4">
    <source>
        <dbReference type="EMBL" id="GJQ15715.1"/>
    </source>
</evidence>